<dbReference type="GO" id="GO:2000022">
    <property type="term" value="P:regulation of jasmonic acid mediated signaling pathway"/>
    <property type="evidence" value="ECO:0007669"/>
    <property type="project" value="InterPro"/>
</dbReference>
<evidence type="ECO:0000256" key="3">
    <source>
        <dbReference type="ARBA" id="ARBA00022490"/>
    </source>
</evidence>
<dbReference type="PROSITE" id="PS52046">
    <property type="entry name" value="ZF_C2HC_NPR"/>
    <property type="match status" value="1"/>
</dbReference>
<dbReference type="InterPro" id="IPR057250">
    <property type="entry name" value="Znf_C2HC_NPR-type"/>
</dbReference>
<evidence type="ECO:0000313" key="18">
    <source>
        <dbReference type="Proteomes" id="UP000829196"/>
    </source>
</evidence>
<dbReference type="EMBL" id="JAGYWB010000018">
    <property type="protein sequence ID" value="KAI0491956.1"/>
    <property type="molecule type" value="Genomic_DNA"/>
</dbReference>
<dbReference type="OrthoDB" id="71307at2759"/>
<keyword evidence="11" id="KW-0539">Nucleus</keyword>
<evidence type="ECO:0000256" key="12">
    <source>
        <dbReference type="ARBA" id="ARBA00034306"/>
    </source>
</evidence>
<dbReference type="GO" id="GO:0005737">
    <property type="term" value="C:cytoplasm"/>
    <property type="evidence" value="ECO:0007669"/>
    <property type="project" value="UniProtKB-SubCell"/>
</dbReference>
<evidence type="ECO:0000256" key="10">
    <source>
        <dbReference type="ARBA" id="ARBA00023043"/>
    </source>
</evidence>
<comment type="pathway">
    <text evidence="2">Protein modification; protein ubiquitination.</text>
</comment>
<dbReference type="InterPro" id="IPR036770">
    <property type="entry name" value="Ankyrin_rpt-contain_sf"/>
</dbReference>
<evidence type="ECO:0000256" key="2">
    <source>
        <dbReference type="ARBA" id="ARBA00004906"/>
    </source>
</evidence>
<organism evidence="17 18">
    <name type="scientific">Dendrobium nobile</name>
    <name type="common">Orchid</name>
    <dbReference type="NCBI Taxonomy" id="94219"/>
    <lineage>
        <taxon>Eukaryota</taxon>
        <taxon>Viridiplantae</taxon>
        <taxon>Streptophyta</taxon>
        <taxon>Embryophyta</taxon>
        <taxon>Tracheophyta</taxon>
        <taxon>Spermatophyta</taxon>
        <taxon>Magnoliopsida</taxon>
        <taxon>Liliopsida</taxon>
        <taxon>Asparagales</taxon>
        <taxon>Orchidaceae</taxon>
        <taxon>Epidendroideae</taxon>
        <taxon>Malaxideae</taxon>
        <taxon>Dendrobiinae</taxon>
        <taxon>Dendrobium</taxon>
    </lineage>
</organism>
<evidence type="ECO:0000256" key="5">
    <source>
        <dbReference type="ARBA" id="ARBA00022737"/>
    </source>
</evidence>
<feature type="domain" description="BTB" evidence="15">
    <location>
        <begin position="55"/>
        <end position="130"/>
    </location>
</feature>
<keyword evidence="7" id="KW-0833">Ubl conjugation pathway</keyword>
<dbReference type="Pfam" id="PF00651">
    <property type="entry name" value="BTB"/>
    <property type="match status" value="1"/>
</dbReference>
<evidence type="ECO:0000256" key="11">
    <source>
        <dbReference type="ARBA" id="ARBA00023242"/>
    </source>
</evidence>
<dbReference type="InterPro" id="IPR021094">
    <property type="entry name" value="NPR1/NIM1-like_C"/>
</dbReference>
<proteinExistence type="inferred from homology"/>
<evidence type="ECO:0000259" key="16">
    <source>
        <dbReference type="PROSITE" id="PS52046"/>
    </source>
</evidence>
<dbReference type="Pfam" id="PF12796">
    <property type="entry name" value="Ank_2"/>
    <property type="match status" value="1"/>
</dbReference>
<protein>
    <recommendedName>
        <fullName evidence="19">Regulatory protein NPR1</fullName>
    </recommendedName>
</protein>
<dbReference type="SUPFAM" id="SSF54695">
    <property type="entry name" value="POZ domain"/>
    <property type="match status" value="1"/>
</dbReference>
<dbReference type="InterPro" id="IPR024228">
    <property type="entry name" value="NPR_central_dom"/>
</dbReference>
<comment type="caution">
    <text evidence="14">Lacks conserved residue(s) required for the propagation of feature annotation.</text>
</comment>
<dbReference type="Proteomes" id="UP000829196">
    <property type="component" value="Unassembled WGS sequence"/>
</dbReference>
<accession>A0A8T3A5Z0</accession>
<dbReference type="PANTHER" id="PTHR46475">
    <property type="entry name" value="REGULATORY PROTEIN NPR3"/>
    <property type="match status" value="1"/>
</dbReference>
<evidence type="ECO:0000259" key="15">
    <source>
        <dbReference type="PROSITE" id="PS50097"/>
    </source>
</evidence>
<evidence type="ECO:0000256" key="13">
    <source>
        <dbReference type="ARBA" id="ARBA00044947"/>
    </source>
</evidence>
<dbReference type="CDD" id="cd18310">
    <property type="entry name" value="BTB_POZ_NPR_plant"/>
    <property type="match status" value="1"/>
</dbReference>
<keyword evidence="5" id="KW-0677">Repeat</keyword>
<evidence type="ECO:0000256" key="4">
    <source>
        <dbReference type="ARBA" id="ARBA00022723"/>
    </source>
</evidence>
<evidence type="ECO:0000256" key="1">
    <source>
        <dbReference type="ARBA" id="ARBA00004496"/>
    </source>
</evidence>
<comment type="caution">
    <text evidence="17">The sequence shown here is derived from an EMBL/GenBank/DDBJ whole genome shotgun (WGS) entry which is preliminary data.</text>
</comment>
<dbReference type="InterPro" id="IPR000210">
    <property type="entry name" value="BTB/POZ_dom"/>
</dbReference>
<reference evidence="17" key="1">
    <citation type="journal article" date="2022" name="Front. Genet.">
        <title>Chromosome-Scale Assembly of the Dendrobium nobile Genome Provides Insights Into the Molecular Mechanism of the Biosynthesis of the Medicinal Active Ingredient of Dendrobium.</title>
        <authorList>
            <person name="Xu Q."/>
            <person name="Niu S.-C."/>
            <person name="Li K.-L."/>
            <person name="Zheng P.-J."/>
            <person name="Zhang X.-J."/>
            <person name="Jia Y."/>
            <person name="Liu Y."/>
            <person name="Niu Y.-X."/>
            <person name="Yu L.-H."/>
            <person name="Chen D.-F."/>
            <person name="Zhang G.-Q."/>
        </authorList>
    </citation>
    <scope>NUCLEOTIDE SEQUENCE</scope>
    <source>
        <tissue evidence="17">Leaf</tissue>
    </source>
</reference>
<dbReference type="GO" id="GO:0009862">
    <property type="term" value="P:systemic acquired resistance, salicylic acid mediated signaling pathway"/>
    <property type="evidence" value="ECO:0007669"/>
    <property type="project" value="InterPro"/>
</dbReference>
<keyword evidence="9" id="KW-0862">Zinc</keyword>
<evidence type="ECO:0008006" key="19">
    <source>
        <dbReference type="Google" id="ProtNLM"/>
    </source>
</evidence>
<dbReference type="PANTHER" id="PTHR46475:SF1">
    <property type="entry name" value="REGULATORY PROTEIN NPR2"/>
    <property type="match status" value="1"/>
</dbReference>
<dbReference type="InterPro" id="IPR011333">
    <property type="entry name" value="SKP1/BTB/POZ_sf"/>
</dbReference>
<name>A0A8T3A5Z0_DENNO</name>
<gene>
    <name evidence="17" type="ORF">KFK09_026219</name>
</gene>
<dbReference type="GO" id="GO:2000031">
    <property type="term" value="P:regulation of salicylic acid mediated signaling pathway"/>
    <property type="evidence" value="ECO:0007669"/>
    <property type="project" value="InterPro"/>
</dbReference>
<dbReference type="Gene3D" id="3.30.710.10">
    <property type="entry name" value="Potassium Channel Kv1.1, Chain A"/>
    <property type="match status" value="1"/>
</dbReference>
<evidence type="ECO:0000256" key="8">
    <source>
        <dbReference type="ARBA" id="ARBA00022821"/>
    </source>
</evidence>
<sequence>MISTAQLPSFSDSDNGSSIQFADAVESHSPEIESLRRLSDHLLYLLQSPDFDFFSDARIAVGAKELAVHRCLLSARSSFFRDVFAGKEKAPDLPVRVEMKELVGDKFDVGFEALVLVIDYLYSGRVGQLPKDVCMCADDECAHVGCRPAVGFMLEVLFASFTFKISELVSLFQRHLLDIIDKIAIEEIPLILCVAKFCNIACERLLIKCVEIVVKSDIHLVTLEKVLPLDIVNQVMETRSNLGLRGGEGPGFPDKHVRRIYRALDSDDIELVKMLLTEGPTSLDDAYALHYAVAHCDTKITMELLDYGLADVNHVSPRGYSVLHVAAMRKEPKIIVSLLTKGARPSDLTLDGRKAVQISKRITKYVDYYRTTAEGRASLEEGRLCIGILEHAEKSYPLAGEVFSLAMAGNDQHGILLYLENRVALARMLFPMEAKVAMEIAHVDGTLEFTLGTTANPRSTVDLNKEPFKIKEEHLARIKALSTTVKLGKRFFPRCSEYLDKIMDDDHFDLSSVGHNNASVEQMKRYLELQDDINRAFTADKEKLDKSALSSPSSSSTSAGIVRKRNRVCI</sequence>
<evidence type="ECO:0000256" key="7">
    <source>
        <dbReference type="ARBA" id="ARBA00022786"/>
    </source>
</evidence>
<keyword evidence="3" id="KW-0963">Cytoplasm</keyword>
<dbReference type="Pfam" id="PF12313">
    <property type="entry name" value="NPR1_like_C"/>
    <property type="match status" value="1"/>
</dbReference>
<feature type="domain" description="C2HC NPR-type" evidence="16">
    <location>
        <begin position="133"/>
        <end position="147"/>
    </location>
</feature>
<dbReference type="SMR" id="A0A8T3A5Z0"/>
<dbReference type="AlphaFoldDB" id="A0A8T3A5Z0"/>
<dbReference type="Gene3D" id="1.25.40.20">
    <property type="entry name" value="Ankyrin repeat-containing domain"/>
    <property type="match status" value="1"/>
</dbReference>
<dbReference type="PROSITE" id="PS50097">
    <property type="entry name" value="BTB"/>
    <property type="match status" value="1"/>
</dbReference>
<dbReference type="SMART" id="SM00248">
    <property type="entry name" value="ANK"/>
    <property type="match status" value="2"/>
</dbReference>
<dbReference type="GO" id="GO:0042742">
    <property type="term" value="P:defense response to bacterium"/>
    <property type="evidence" value="ECO:0007669"/>
    <property type="project" value="UniProtKB-ARBA"/>
</dbReference>
<dbReference type="SMART" id="SM00225">
    <property type="entry name" value="BTB"/>
    <property type="match status" value="1"/>
</dbReference>
<evidence type="ECO:0000313" key="17">
    <source>
        <dbReference type="EMBL" id="KAI0491956.1"/>
    </source>
</evidence>
<dbReference type="FunFam" id="1.25.40.20:FF:000239">
    <property type="entry name" value="BTB/POZ domain and ankyrin repeat-containing protein NPR1"/>
    <property type="match status" value="1"/>
</dbReference>
<comment type="subcellular location">
    <subcellularLocation>
        <location evidence="1">Cytoplasm</location>
    </subcellularLocation>
    <subcellularLocation>
        <location evidence="12">Nucleus</location>
        <location evidence="12">Nuclear body</location>
    </subcellularLocation>
</comment>
<dbReference type="SUPFAM" id="SSF48403">
    <property type="entry name" value="Ankyrin repeat"/>
    <property type="match status" value="1"/>
</dbReference>
<keyword evidence="10" id="KW-0040">ANK repeat</keyword>
<evidence type="ECO:0000256" key="6">
    <source>
        <dbReference type="ARBA" id="ARBA00022771"/>
    </source>
</evidence>
<evidence type="ECO:0000256" key="9">
    <source>
        <dbReference type="ARBA" id="ARBA00022833"/>
    </source>
</evidence>
<dbReference type="GO" id="GO:0016604">
    <property type="term" value="C:nuclear body"/>
    <property type="evidence" value="ECO:0007669"/>
    <property type="project" value="UniProtKB-SubCell"/>
</dbReference>
<dbReference type="InterPro" id="IPR002110">
    <property type="entry name" value="Ankyrin_rpt"/>
</dbReference>
<dbReference type="InterPro" id="IPR044292">
    <property type="entry name" value="NPR"/>
</dbReference>
<comment type="similarity">
    <text evidence="13">Belongs to the plant 'ANKYRIN-BTB/POZ' family. 'NPR1-like' subfamily.</text>
</comment>
<keyword evidence="6 14" id="KW-0863">Zinc-finger</keyword>
<dbReference type="Pfam" id="PF11900">
    <property type="entry name" value="DUF3420"/>
    <property type="match status" value="1"/>
</dbReference>
<evidence type="ECO:0000256" key="14">
    <source>
        <dbReference type="PROSITE-ProRule" id="PRU01391"/>
    </source>
</evidence>
<keyword evidence="18" id="KW-1185">Reference proteome</keyword>
<dbReference type="GO" id="GO:0050832">
    <property type="term" value="P:defense response to fungus"/>
    <property type="evidence" value="ECO:0007669"/>
    <property type="project" value="TreeGrafter"/>
</dbReference>
<dbReference type="GO" id="GO:0008270">
    <property type="term" value="F:zinc ion binding"/>
    <property type="evidence" value="ECO:0007669"/>
    <property type="project" value="UniProtKB-KW"/>
</dbReference>
<keyword evidence="8" id="KW-0611">Plant defense</keyword>
<keyword evidence="4" id="KW-0479">Metal-binding</keyword>